<sequence length="281" mass="32093">METLPSDVVSVVLHKLAVQDPRSLVRATCACKTFHREVEQNRGVWKDAFFGRDSSFGDHCKDENIEAEILALGGYEQLVKVRWDVPGKFLSRQKQGPRSVTGNGGSVRDSSDREFHLNKILVVLREEGRLLLWGLFKKERSSFLREVGDFTLKTARRAEGAPDITAIRLSTSRLDSVFDELESVVYSRIKTKVAERSWVLLPGTTARRFGEYTLSIQLVTIREKGVLLLRPFLDQESPSLLRQLETFASEPRTYRGKAPDRIFFTIFTSRVEPVLFFLRIL</sequence>
<protein>
    <recommendedName>
        <fullName evidence="3">F-box domain-containing protein</fullName>
    </recommendedName>
</protein>
<reference evidence="1 2" key="1">
    <citation type="journal article" date="2014" name="Nat. Commun.">
        <title>Klebsormidium flaccidum genome reveals primary factors for plant terrestrial adaptation.</title>
        <authorList>
            <person name="Hori K."/>
            <person name="Maruyama F."/>
            <person name="Fujisawa T."/>
            <person name="Togashi T."/>
            <person name="Yamamoto N."/>
            <person name="Seo M."/>
            <person name="Sato S."/>
            <person name="Yamada T."/>
            <person name="Mori H."/>
            <person name="Tajima N."/>
            <person name="Moriyama T."/>
            <person name="Ikeuchi M."/>
            <person name="Watanabe M."/>
            <person name="Wada H."/>
            <person name="Kobayashi K."/>
            <person name="Saito M."/>
            <person name="Masuda T."/>
            <person name="Sasaki-Sekimoto Y."/>
            <person name="Mashiguchi K."/>
            <person name="Awai K."/>
            <person name="Shimojima M."/>
            <person name="Masuda S."/>
            <person name="Iwai M."/>
            <person name="Nobusawa T."/>
            <person name="Narise T."/>
            <person name="Kondo S."/>
            <person name="Saito H."/>
            <person name="Sato R."/>
            <person name="Murakawa M."/>
            <person name="Ihara Y."/>
            <person name="Oshima-Yamada Y."/>
            <person name="Ohtaka K."/>
            <person name="Satoh M."/>
            <person name="Sonobe K."/>
            <person name="Ishii M."/>
            <person name="Ohtani R."/>
            <person name="Kanamori-Sato M."/>
            <person name="Honoki R."/>
            <person name="Miyazaki D."/>
            <person name="Mochizuki H."/>
            <person name="Umetsu J."/>
            <person name="Higashi K."/>
            <person name="Shibata D."/>
            <person name="Kamiya Y."/>
            <person name="Sato N."/>
            <person name="Nakamura Y."/>
            <person name="Tabata S."/>
            <person name="Ida S."/>
            <person name="Kurokawa K."/>
            <person name="Ohta H."/>
        </authorList>
    </citation>
    <scope>NUCLEOTIDE SEQUENCE [LARGE SCALE GENOMIC DNA]</scope>
    <source>
        <strain evidence="1 2">NIES-2285</strain>
    </source>
</reference>
<name>A0A1Y1IVR0_KLENI</name>
<proteinExistence type="predicted"/>
<evidence type="ECO:0000313" key="1">
    <source>
        <dbReference type="EMBL" id="GAQ92358.1"/>
    </source>
</evidence>
<evidence type="ECO:0000313" key="2">
    <source>
        <dbReference type="Proteomes" id="UP000054558"/>
    </source>
</evidence>
<gene>
    <name evidence="1" type="ORF">KFL_009920020</name>
</gene>
<dbReference type="OrthoDB" id="1896968at2759"/>
<accession>A0A1Y1IVR0</accession>
<evidence type="ECO:0008006" key="3">
    <source>
        <dbReference type="Google" id="ProtNLM"/>
    </source>
</evidence>
<dbReference type="AlphaFoldDB" id="A0A1Y1IVR0"/>
<dbReference type="InterPro" id="IPR036047">
    <property type="entry name" value="F-box-like_dom_sf"/>
</dbReference>
<keyword evidence="2" id="KW-1185">Reference proteome</keyword>
<dbReference type="Proteomes" id="UP000054558">
    <property type="component" value="Unassembled WGS sequence"/>
</dbReference>
<organism evidence="1 2">
    <name type="scientific">Klebsormidium nitens</name>
    <name type="common">Green alga</name>
    <name type="synonym">Ulothrix nitens</name>
    <dbReference type="NCBI Taxonomy" id="105231"/>
    <lineage>
        <taxon>Eukaryota</taxon>
        <taxon>Viridiplantae</taxon>
        <taxon>Streptophyta</taxon>
        <taxon>Klebsormidiophyceae</taxon>
        <taxon>Klebsormidiales</taxon>
        <taxon>Klebsormidiaceae</taxon>
        <taxon>Klebsormidium</taxon>
    </lineage>
</organism>
<dbReference type="SUPFAM" id="SSF81383">
    <property type="entry name" value="F-box domain"/>
    <property type="match status" value="1"/>
</dbReference>
<dbReference type="EMBL" id="DF237941">
    <property type="protein sequence ID" value="GAQ92358.1"/>
    <property type="molecule type" value="Genomic_DNA"/>
</dbReference>